<protein>
    <submittedName>
        <fullName evidence="2">Uncharacterized protein</fullName>
    </submittedName>
</protein>
<feature type="compositionally biased region" description="Low complexity" evidence="1">
    <location>
        <begin position="11"/>
        <end position="29"/>
    </location>
</feature>
<organism evidence="2 3">
    <name type="scientific">Papaver atlanticum</name>
    <dbReference type="NCBI Taxonomy" id="357466"/>
    <lineage>
        <taxon>Eukaryota</taxon>
        <taxon>Viridiplantae</taxon>
        <taxon>Streptophyta</taxon>
        <taxon>Embryophyta</taxon>
        <taxon>Tracheophyta</taxon>
        <taxon>Spermatophyta</taxon>
        <taxon>Magnoliopsida</taxon>
        <taxon>Ranunculales</taxon>
        <taxon>Papaveraceae</taxon>
        <taxon>Papaveroideae</taxon>
        <taxon>Papaver</taxon>
    </lineage>
</organism>
<reference evidence="2" key="1">
    <citation type="submission" date="2022-04" db="EMBL/GenBank/DDBJ databases">
        <title>A functionally conserved STORR gene fusion in Papaver species that diverged 16.8 million years ago.</title>
        <authorList>
            <person name="Catania T."/>
        </authorList>
    </citation>
    <scope>NUCLEOTIDE SEQUENCE</scope>
    <source>
        <strain evidence="2">S-188037</strain>
    </source>
</reference>
<gene>
    <name evidence="2" type="ORF">MKW98_021996</name>
</gene>
<dbReference type="Proteomes" id="UP001202328">
    <property type="component" value="Unassembled WGS sequence"/>
</dbReference>
<evidence type="ECO:0000256" key="1">
    <source>
        <dbReference type="SAM" id="MobiDB-lite"/>
    </source>
</evidence>
<dbReference type="EMBL" id="JAJJMB010010432">
    <property type="protein sequence ID" value="KAI3908927.1"/>
    <property type="molecule type" value="Genomic_DNA"/>
</dbReference>
<proteinExistence type="predicted"/>
<name>A0AAD4SJG5_9MAGN</name>
<keyword evidence="3" id="KW-1185">Reference proteome</keyword>
<evidence type="ECO:0000313" key="3">
    <source>
        <dbReference type="Proteomes" id="UP001202328"/>
    </source>
</evidence>
<comment type="caution">
    <text evidence="2">The sequence shown here is derived from an EMBL/GenBank/DDBJ whole genome shotgun (WGS) entry which is preliminary data.</text>
</comment>
<evidence type="ECO:0000313" key="2">
    <source>
        <dbReference type="EMBL" id="KAI3908927.1"/>
    </source>
</evidence>
<sequence>MDTDNENGLFANDSDSSSTNSSLNSADTNQSEMSIRVHDEAIIPEDSEETPMKIVKPSSPIFVVNPHQWDDIVCNNNEPYINPKPYEITWVPTHTPSAKIPNPSHYLYNFFHDELDEFKPMDLFPTGNSDPSAVSSSRAHLWPTIEDYRAWMISEPDPKRRKQYQELALKNPTLLVDIYHAATTAPPDSPLLDQILSLLIYRNPWDMKNKQWQLNNR</sequence>
<accession>A0AAD4SJG5</accession>
<dbReference type="AlphaFoldDB" id="A0AAD4SJG5"/>
<feature type="region of interest" description="Disordered" evidence="1">
    <location>
        <begin position="1"/>
        <end position="35"/>
    </location>
</feature>